<protein>
    <submittedName>
        <fullName evidence="3">Uncharacterized protein</fullName>
    </submittedName>
</protein>
<dbReference type="NCBIfam" id="NF038403">
    <property type="entry name" value="perm_prefix_1"/>
    <property type="match status" value="1"/>
</dbReference>
<name>A0A9D1L9Z1_9CLOT</name>
<organism evidence="3 4">
    <name type="scientific">Candidatus Egerieisoma faecipullorum</name>
    <dbReference type="NCBI Taxonomy" id="2840963"/>
    <lineage>
        <taxon>Bacteria</taxon>
        <taxon>Bacillati</taxon>
        <taxon>Bacillota</taxon>
        <taxon>Clostridia</taxon>
        <taxon>Eubacteriales</taxon>
        <taxon>Clostridiaceae</taxon>
        <taxon>Clostridiaceae incertae sedis</taxon>
        <taxon>Candidatus Egerieisoma</taxon>
    </lineage>
</organism>
<accession>A0A9D1L9Z1</accession>
<evidence type="ECO:0000256" key="2">
    <source>
        <dbReference type="SAM" id="Phobius"/>
    </source>
</evidence>
<dbReference type="InterPro" id="IPR047928">
    <property type="entry name" value="Perm_prefix_1"/>
</dbReference>
<feature type="region of interest" description="Disordered" evidence="1">
    <location>
        <begin position="152"/>
        <end position="172"/>
    </location>
</feature>
<proteinExistence type="predicted"/>
<dbReference type="EMBL" id="DVMM01000008">
    <property type="protein sequence ID" value="HIU28747.1"/>
    <property type="molecule type" value="Genomic_DNA"/>
</dbReference>
<comment type="caution">
    <text evidence="3">The sequence shown here is derived from an EMBL/GenBank/DDBJ whole genome shotgun (WGS) entry which is preliminary data.</text>
</comment>
<dbReference type="AlphaFoldDB" id="A0A9D1L9Z1"/>
<reference evidence="3" key="2">
    <citation type="journal article" date="2021" name="PeerJ">
        <title>Extensive microbial diversity within the chicken gut microbiome revealed by metagenomics and culture.</title>
        <authorList>
            <person name="Gilroy R."/>
            <person name="Ravi A."/>
            <person name="Getino M."/>
            <person name="Pursley I."/>
            <person name="Horton D.L."/>
            <person name="Alikhan N.F."/>
            <person name="Baker D."/>
            <person name="Gharbi K."/>
            <person name="Hall N."/>
            <person name="Watson M."/>
            <person name="Adriaenssens E.M."/>
            <person name="Foster-Nyarko E."/>
            <person name="Jarju S."/>
            <person name="Secka A."/>
            <person name="Antonio M."/>
            <person name="Oren A."/>
            <person name="Chaudhuri R.R."/>
            <person name="La Ragione R."/>
            <person name="Hildebrand F."/>
            <person name="Pallen M.J."/>
        </authorList>
    </citation>
    <scope>NUCLEOTIDE SEQUENCE</scope>
    <source>
        <strain evidence="3">CHK195-4489</strain>
    </source>
</reference>
<gene>
    <name evidence="3" type="ORF">IAD50_00440</name>
</gene>
<reference evidence="3" key="1">
    <citation type="submission" date="2020-10" db="EMBL/GenBank/DDBJ databases">
        <authorList>
            <person name="Gilroy R."/>
        </authorList>
    </citation>
    <scope>NUCLEOTIDE SEQUENCE</scope>
    <source>
        <strain evidence="3">CHK195-4489</strain>
    </source>
</reference>
<keyword evidence="2" id="KW-0812">Transmembrane</keyword>
<feature type="transmembrane region" description="Helical" evidence="2">
    <location>
        <begin position="182"/>
        <end position="200"/>
    </location>
</feature>
<evidence type="ECO:0000256" key="1">
    <source>
        <dbReference type="SAM" id="MobiDB-lite"/>
    </source>
</evidence>
<feature type="transmembrane region" description="Helical" evidence="2">
    <location>
        <begin position="98"/>
        <end position="119"/>
    </location>
</feature>
<feature type="transmembrane region" description="Helical" evidence="2">
    <location>
        <begin position="206"/>
        <end position="225"/>
    </location>
</feature>
<feature type="transmembrane region" description="Helical" evidence="2">
    <location>
        <begin position="125"/>
        <end position="144"/>
    </location>
</feature>
<evidence type="ECO:0000313" key="4">
    <source>
        <dbReference type="Proteomes" id="UP000824089"/>
    </source>
</evidence>
<feature type="compositionally biased region" description="Basic and acidic residues" evidence="1">
    <location>
        <begin position="155"/>
        <end position="165"/>
    </location>
</feature>
<sequence>MHDKLREYVEMLFKGAPAAKQITEIKEEIIQNTIDRYDDLVRAGKTPESAFHIAVSGIGDVSELIGSVCGGTTGREEFQRPPASAEQEIEKSSRKSGILLAISVMLYILSIIPVILLSGTRYEDTLGVCMMFLMIAAATGILIVRGKTNPQAERAQPDRAAEEASRMQSPEMQRRKKLRKRIEAALWCVTIVLYLLLSFYSGKWYITWVIFLVAAAVENIVRACFDLKR</sequence>
<evidence type="ECO:0000313" key="3">
    <source>
        <dbReference type="EMBL" id="HIU28747.1"/>
    </source>
</evidence>
<keyword evidence="2" id="KW-0472">Membrane</keyword>
<dbReference type="Proteomes" id="UP000824089">
    <property type="component" value="Unassembled WGS sequence"/>
</dbReference>
<keyword evidence="2" id="KW-1133">Transmembrane helix</keyword>